<name>A0ABN7NCZ7_TIMPD</name>
<comment type="caution">
    <text evidence="1">The sequence shown here is derived from an EMBL/GenBank/DDBJ whole genome shotgun (WGS) entry which is preliminary data.</text>
</comment>
<sequence>MEEREQALATETKSMAISNHFSQTTSFNNAKVKCYDCHRKGHYAIVVHQKSQIKPLSPPRRPLCDELTQSKVQAGDNATSSSRITTTLLPLQQNFSPVTREALRDPRGASVNFRLCIFCLISSLVSKKEGSPMIWTIYDFKPKNSKQWGKVTEKQITTMRIKSDATLSSSSTRSFISSEVTDFSIPSVNDDPAEGILDDATHEHLVQYRILYSTYEKLGKKFDFLTKLNRLEPLNILDRARNLEAFYPGGLEGTLQKECLPLRDHLSLAETTEGT</sequence>
<reference evidence="1" key="1">
    <citation type="submission" date="2021-03" db="EMBL/GenBank/DDBJ databases">
        <authorList>
            <person name="Tran Van P."/>
        </authorList>
    </citation>
    <scope>NUCLEOTIDE SEQUENCE</scope>
</reference>
<organism evidence="1 2">
    <name type="scientific">Timema podura</name>
    <name type="common">Walking stick</name>
    <dbReference type="NCBI Taxonomy" id="61482"/>
    <lineage>
        <taxon>Eukaryota</taxon>
        <taxon>Metazoa</taxon>
        <taxon>Ecdysozoa</taxon>
        <taxon>Arthropoda</taxon>
        <taxon>Hexapoda</taxon>
        <taxon>Insecta</taxon>
        <taxon>Pterygota</taxon>
        <taxon>Neoptera</taxon>
        <taxon>Polyneoptera</taxon>
        <taxon>Phasmatodea</taxon>
        <taxon>Timematodea</taxon>
        <taxon>Timematoidea</taxon>
        <taxon>Timematidae</taxon>
        <taxon>Timema</taxon>
    </lineage>
</organism>
<dbReference type="Proteomes" id="UP001153148">
    <property type="component" value="Unassembled WGS sequence"/>
</dbReference>
<keyword evidence="2" id="KW-1185">Reference proteome</keyword>
<accession>A0ABN7NCZ7</accession>
<dbReference type="EMBL" id="CAJPIN010000603">
    <property type="protein sequence ID" value="CAG2053705.1"/>
    <property type="molecule type" value="Genomic_DNA"/>
</dbReference>
<protein>
    <submittedName>
        <fullName evidence="1">Uncharacterized protein</fullName>
    </submittedName>
</protein>
<gene>
    <name evidence="1" type="ORF">TPAB3V08_LOCUS755</name>
</gene>
<evidence type="ECO:0000313" key="1">
    <source>
        <dbReference type="EMBL" id="CAG2053705.1"/>
    </source>
</evidence>
<proteinExistence type="predicted"/>
<evidence type="ECO:0000313" key="2">
    <source>
        <dbReference type="Proteomes" id="UP001153148"/>
    </source>
</evidence>